<keyword evidence="2" id="KW-1185">Reference proteome</keyword>
<evidence type="ECO:0000313" key="2">
    <source>
        <dbReference type="Proteomes" id="UP000244052"/>
    </source>
</evidence>
<proteinExistence type="predicted"/>
<organism evidence="1 2">
    <name type="scientific">Ectopseudomonas oleovorans</name>
    <name type="common">Pseudomonas oleovorans</name>
    <dbReference type="NCBI Taxonomy" id="301"/>
    <lineage>
        <taxon>Bacteria</taxon>
        <taxon>Pseudomonadati</taxon>
        <taxon>Pseudomonadota</taxon>
        <taxon>Gammaproteobacteria</taxon>
        <taxon>Pseudomonadales</taxon>
        <taxon>Pseudomonadaceae</taxon>
        <taxon>Ectopseudomonas</taxon>
    </lineage>
</organism>
<gene>
    <name evidence="1" type="ORF">DBO86_25490</name>
</gene>
<dbReference type="Proteomes" id="UP000244052">
    <property type="component" value="Unassembled WGS sequence"/>
</dbReference>
<accession>A0A2T5PCY6</accession>
<reference evidence="1 2" key="1">
    <citation type="submission" date="2018-04" db="EMBL/GenBank/DDBJ databases">
        <title>Pseudomonas sp. nov., isolated from mangrove soil.</title>
        <authorList>
            <person name="Chen C."/>
        </authorList>
    </citation>
    <scope>NUCLEOTIDE SEQUENCE [LARGE SCALE GENOMIC DNA]</scope>
    <source>
        <strain evidence="1 2">JCM 14246</strain>
    </source>
</reference>
<sequence>MSTDPQQLLADAQRVDLATACPDEFTSITNRIQQTTLQMLRIDTAAQWVAAVQQHGSERDALAAARAELADVTCRLDISTKAKEALRAGKARLREDARLHDARSAQVRKNLDHGAKCKTLQSAIQQAEMARDTKVRMLVDEGVPLEIAQSSARPTLDDIRRLKDEHEAMPALMTETASLMKSSAALVRHVYPETNSAA</sequence>
<dbReference type="EMBL" id="QASO01000142">
    <property type="protein sequence ID" value="PTU75595.1"/>
    <property type="molecule type" value="Genomic_DNA"/>
</dbReference>
<evidence type="ECO:0000313" key="1">
    <source>
        <dbReference type="EMBL" id="PTU75595.1"/>
    </source>
</evidence>
<name>A0A2T5PCY6_ECTOL</name>
<dbReference type="RefSeq" id="WP_108235222.1">
    <property type="nucleotide sequence ID" value="NZ_QASO01000142.1"/>
</dbReference>
<protein>
    <submittedName>
        <fullName evidence="1">Uncharacterized protein</fullName>
    </submittedName>
</protein>
<comment type="caution">
    <text evidence="1">The sequence shown here is derived from an EMBL/GenBank/DDBJ whole genome shotgun (WGS) entry which is preliminary data.</text>
</comment>
<dbReference type="AlphaFoldDB" id="A0A2T5PCY6"/>